<gene>
    <name evidence="1" type="ORF">PS2015_742</name>
</gene>
<dbReference type="Proteomes" id="UP000065641">
    <property type="component" value="Chromosome"/>
</dbReference>
<dbReference type="Pfam" id="PF19649">
    <property type="entry name" value="DUF6152"/>
    <property type="match status" value="1"/>
</dbReference>
<accession>A0A0S2KAQ5</accession>
<evidence type="ECO:0000313" key="1">
    <source>
        <dbReference type="EMBL" id="ALO45419.1"/>
    </source>
</evidence>
<dbReference type="InterPro" id="IPR046150">
    <property type="entry name" value="DUF6152"/>
</dbReference>
<dbReference type="AlphaFoldDB" id="A0A0S2KAQ5"/>
<name>A0A0S2KAQ5_9GAMM</name>
<sequence>MKMKLLVAAVAVVGGIAAMGVKTPATAHHAFSAEFDANLPVALRGPITRVEWINPHSWIHLRHTNEDGSEQAWMAEGGTPNTLLRRGITRNSLQIGTEIVVTGYQSKDRLCTPACRANGRDITFPDGRKLFMGSSGIGAPQDGSDPDER</sequence>
<keyword evidence="2" id="KW-1185">Reference proteome</keyword>
<evidence type="ECO:0000313" key="2">
    <source>
        <dbReference type="Proteomes" id="UP000065641"/>
    </source>
</evidence>
<dbReference type="EMBL" id="CP013189">
    <property type="protein sequence ID" value="ALO45419.1"/>
    <property type="molecule type" value="Genomic_DNA"/>
</dbReference>
<dbReference type="RefSeq" id="WP_058020961.1">
    <property type="nucleotide sequence ID" value="NZ_CP013189.1"/>
</dbReference>
<dbReference type="OrthoDB" id="6896283at2"/>
<organism evidence="1 2">
    <name type="scientific">Pseudohongiella spirulinae</name>
    <dbReference type="NCBI Taxonomy" id="1249552"/>
    <lineage>
        <taxon>Bacteria</taxon>
        <taxon>Pseudomonadati</taxon>
        <taxon>Pseudomonadota</taxon>
        <taxon>Gammaproteobacteria</taxon>
        <taxon>Pseudomonadales</taxon>
        <taxon>Pseudohongiellaceae</taxon>
        <taxon>Pseudohongiella</taxon>
    </lineage>
</organism>
<proteinExistence type="predicted"/>
<dbReference type="KEGG" id="pspi:PS2015_742"/>
<dbReference type="STRING" id="1249552.PS2015_742"/>
<reference evidence="1 2" key="1">
    <citation type="submission" date="2015-11" db="EMBL/GenBank/DDBJ databases">
        <authorList>
            <person name="Zhang Y."/>
            <person name="Guo Z."/>
        </authorList>
    </citation>
    <scope>NUCLEOTIDE SEQUENCE [LARGE SCALE GENOMIC DNA]</scope>
    <source>
        <strain evidence="1 2">KCTC 32221</strain>
    </source>
</reference>
<protein>
    <submittedName>
        <fullName evidence="1">Uncharacterized protein</fullName>
    </submittedName>
</protein>